<evidence type="ECO:0000313" key="1">
    <source>
        <dbReference type="EMBL" id="DAE92495.1"/>
    </source>
</evidence>
<reference evidence="1" key="1">
    <citation type="journal article" date="2021" name="Proc. Natl. Acad. Sci. U.S.A.">
        <title>A Catalog of Tens of Thousands of Viruses from Human Metagenomes Reveals Hidden Associations with Chronic Diseases.</title>
        <authorList>
            <person name="Tisza M.J."/>
            <person name="Buck C.B."/>
        </authorList>
    </citation>
    <scope>NUCLEOTIDE SEQUENCE</scope>
    <source>
        <strain evidence="1">CtQV19</strain>
    </source>
</reference>
<dbReference type="EMBL" id="BK057801">
    <property type="protein sequence ID" value="DAE92495.1"/>
    <property type="molecule type" value="Genomic_DNA"/>
</dbReference>
<organism evidence="1">
    <name type="scientific">Myoviridae sp. ctQV19</name>
    <dbReference type="NCBI Taxonomy" id="2827607"/>
    <lineage>
        <taxon>Viruses</taxon>
        <taxon>Duplodnaviria</taxon>
        <taxon>Heunggongvirae</taxon>
        <taxon>Uroviricota</taxon>
        <taxon>Caudoviricetes</taxon>
    </lineage>
</organism>
<name>A0A8S5RSN8_9CAUD</name>
<sequence length="31" mass="3685">MFFSLFPLGTRTPVYALREKITKFVVSNFKF</sequence>
<accession>A0A8S5RSN8</accession>
<proteinExistence type="predicted"/>
<protein>
    <submittedName>
        <fullName evidence="1">Uncharacterized protein</fullName>
    </submittedName>
</protein>